<protein>
    <recommendedName>
        <fullName evidence="5">Copper amine oxidase-like N-terminal domain-containing protein</fullName>
    </recommendedName>
</protein>
<accession>A0A089NM00</accession>
<gene>
    <name evidence="3" type="ORF">PGRAT_22405</name>
</gene>
<feature type="coiled-coil region" evidence="1">
    <location>
        <begin position="146"/>
        <end position="173"/>
    </location>
</feature>
<evidence type="ECO:0000256" key="1">
    <source>
        <dbReference type="SAM" id="Coils"/>
    </source>
</evidence>
<evidence type="ECO:0008006" key="5">
    <source>
        <dbReference type="Google" id="ProtNLM"/>
    </source>
</evidence>
<sequence length="173" mass="17926">MKKLAAGFLAGAVLMIGTQAIGASTSLVGKTIQAEYTVNVYGKKLADPAVVIDGKSYAPVRAIGELAGYKVSLSGKTISLDDKEAGALPSLADKNAGITMGPVPTLTPDSATAAAKGKIKAIDSKIDTVVDNILSTSSKLKANPDSDGLKDKLEQYKAEYADLLQQKDAELQK</sequence>
<feature type="chain" id="PRO_5001847845" description="Copper amine oxidase-like N-terminal domain-containing protein" evidence="2">
    <location>
        <begin position="23"/>
        <end position="173"/>
    </location>
</feature>
<evidence type="ECO:0000313" key="3">
    <source>
        <dbReference type="EMBL" id="AIQ70094.1"/>
    </source>
</evidence>
<dbReference type="AlphaFoldDB" id="A0A089NM00"/>
<dbReference type="HOGENOM" id="CLU_1453114_0_0_9"/>
<reference evidence="3 4" key="1">
    <citation type="submission" date="2014-08" db="EMBL/GenBank/DDBJ databases">
        <title>Comparative genomics of the Paenibacillus odorifer group.</title>
        <authorList>
            <person name="den Bakker H.C."/>
            <person name="Tsai Y.-C."/>
            <person name="Martin N."/>
            <person name="Korlach J."/>
            <person name="Wiedmann M."/>
        </authorList>
    </citation>
    <scope>NUCLEOTIDE SEQUENCE [LARGE SCALE GENOMIC DNA]</scope>
    <source>
        <strain evidence="3 4">DSM 15220</strain>
    </source>
</reference>
<dbReference type="STRING" id="189425.PGRAT_22405"/>
<keyword evidence="1" id="KW-0175">Coiled coil</keyword>
<organism evidence="3 4">
    <name type="scientific">Paenibacillus graminis</name>
    <dbReference type="NCBI Taxonomy" id="189425"/>
    <lineage>
        <taxon>Bacteria</taxon>
        <taxon>Bacillati</taxon>
        <taxon>Bacillota</taxon>
        <taxon>Bacilli</taxon>
        <taxon>Bacillales</taxon>
        <taxon>Paenibacillaceae</taxon>
        <taxon>Paenibacillus</taxon>
    </lineage>
</organism>
<dbReference type="EMBL" id="CP009287">
    <property type="protein sequence ID" value="AIQ70094.1"/>
    <property type="molecule type" value="Genomic_DNA"/>
</dbReference>
<keyword evidence="2" id="KW-0732">Signal</keyword>
<proteinExistence type="predicted"/>
<dbReference type="eggNOG" id="ENOG50305U9">
    <property type="taxonomic scope" value="Bacteria"/>
</dbReference>
<dbReference type="Proteomes" id="UP000029500">
    <property type="component" value="Chromosome"/>
</dbReference>
<evidence type="ECO:0000256" key="2">
    <source>
        <dbReference type="SAM" id="SignalP"/>
    </source>
</evidence>
<name>A0A089NM00_9BACL</name>
<dbReference type="KEGG" id="pgm:PGRAT_22405"/>
<feature type="signal peptide" evidence="2">
    <location>
        <begin position="1"/>
        <end position="22"/>
    </location>
</feature>
<dbReference type="OrthoDB" id="2625533at2"/>
<evidence type="ECO:0000313" key="4">
    <source>
        <dbReference type="Proteomes" id="UP000029500"/>
    </source>
</evidence>
<dbReference type="RefSeq" id="WP_025708553.1">
    <property type="nucleotide sequence ID" value="NZ_CP009287.1"/>
</dbReference>
<keyword evidence="4" id="KW-1185">Reference proteome</keyword>